<dbReference type="Proteomes" id="UP000678499">
    <property type="component" value="Unassembled WGS sequence"/>
</dbReference>
<dbReference type="EMBL" id="OA882656">
    <property type="protein sequence ID" value="CAD7276411.1"/>
    <property type="molecule type" value="Genomic_DNA"/>
</dbReference>
<organism evidence="1">
    <name type="scientific">Notodromas monacha</name>
    <dbReference type="NCBI Taxonomy" id="399045"/>
    <lineage>
        <taxon>Eukaryota</taxon>
        <taxon>Metazoa</taxon>
        <taxon>Ecdysozoa</taxon>
        <taxon>Arthropoda</taxon>
        <taxon>Crustacea</taxon>
        <taxon>Oligostraca</taxon>
        <taxon>Ostracoda</taxon>
        <taxon>Podocopa</taxon>
        <taxon>Podocopida</taxon>
        <taxon>Cypridocopina</taxon>
        <taxon>Cypridoidea</taxon>
        <taxon>Cyprididae</taxon>
        <taxon>Notodromas</taxon>
    </lineage>
</organism>
<sequence>MAGFVVAIRNDNLLAQDTQVINEYKCRIFHHTISIANSVLATTHRYDSNGGTFFMKCPPGTMSALYDDDGHPKDHQAVTYIRCNTLELPWKVDNTNCHSIELFRNLGNATLSWMNDPGLKKTADEVWGAECGDKNNMEAMVMLDLHDSANFRVERIQCCKVIKV</sequence>
<evidence type="ECO:0000313" key="2">
    <source>
        <dbReference type="Proteomes" id="UP000678499"/>
    </source>
</evidence>
<proteinExistence type="predicted"/>
<name>A0A7R9GD55_9CRUS</name>
<evidence type="ECO:0000313" key="1">
    <source>
        <dbReference type="EMBL" id="CAD7276411.1"/>
    </source>
</evidence>
<dbReference type="AlphaFoldDB" id="A0A7R9GD55"/>
<reference evidence="1" key="1">
    <citation type="submission" date="2020-11" db="EMBL/GenBank/DDBJ databases">
        <authorList>
            <person name="Tran Van P."/>
        </authorList>
    </citation>
    <scope>NUCLEOTIDE SEQUENCE</scope>
</reference>
<keyword evidence="2" id="KW-1185">Reference proteome</keyword>
<gene>
    <name evidence="1" type="ORF">NMOB1V02_LOCUS4176</name>
</gene>
<dbReference type="EMBL" id="CAJPEX010000619">
    <property type="protein sequence ID" value="CAG0916563.1"/>
    <property type="molecule type" value="Genomic_DNA"/>
</dbReference>
<accession>A0A7R9GD55</accession>
<protein>
    <submittedName>
        <fullName evidence="1">Uncharacterized protein</fullName>
    </submittedName>
</protein>